<evidence type="ECO:0000313" key="6">
    <source>
        <dbReference type="Proteomes" id="UP000319931"/>
    </source>
</evidence>
<dbReference type="OrthoDB" id="9793111at2"/>
<dbReference type="GO" id="GO:0046872">
    <property type="term" value="F:metal ion binding"/>
    <property type="evidence" value="ECO:0007669"/>
    <property type="project" value="UniProtKB-KW"/>
</dbReference>
<dbReference type="Pfam" id="PF00925">
    <property type="entry name" value="GTP_cyclohydro2"/>
    <property type="match status" value="1"/>
</dbReference>
<name>A0A502FZX7_9SPHN</name>
<dbReference type="UniPathway" id="UPA00275"/>
<dbReference type="PANTHER" id="PTHR21327:SF18">
    <property type="entry name" value="3,4-DIHYDROXY-2-BUTANONE 4-PHOSPHATE SYNTHASE"/>
    <property type="match status" value="1"/>
</dbReference>
<dbReference type="Gene3D" id="3.40.50.10990">
    <property type="entry name" value="GTP cyclohydrolase II"/>
    <property type="match status" value="1"/>
</dbReference>
<sequence length="234" mass="26002">MIERLASAELATLHGSFDLTVYGRGDEMALVLTRGLDGVTPETIVRIQSSCLFGETFGSVDCDCRWQIHHSLDLIEEAGSGAFIYLFQEGRGIGLVDKVRAYAVEQEHKCNTVEAFRILGFPSSDLRNYDLAVDIIRQLELGTFFLLTGDDQKVDSLSAVGLDVRKRTMLEEPIDFKRLIRFTGGRDPTRLLNYLKAKHDLMGNDMNADALAEIMREAKASRGEPDRSGEGEPA</sequence>
<dbReference type="RefSeq" id="WP_140850202.1">
    <property type="nucleotide sequence ID" value="NZ_RCZC01000002.1"/>
</dbReference>
<proteinExistence type="predicted"/>
<dbReference type="PANTHER" id="PTHR21327">
    <property type="entry name" value="GTP CYCLOHYDROLASE II-RELATED"/>
    <property type="match status" value="1"/>
</dbReference>
<keyword evidence="5" id="KW-0378">Hydrolase</keyword>
<evidence type="ECO:0000313" key="5">
    <source>
        <dbReference type="EMBL" id="TPG55065.1"/>
    </source>
</evidence>
<comment type="caution">
    <text evidence="5">The sequence shown here is derived from an EMBL/GenBank/DDBJ whole genome shotgun (WGS) entry which is preliminary data.</text>
</comment>
<dbReference type="GO" id="GO:0009231">
    <property type="term" value="P:riboflavin biosynthetic process"/>
    <property type="evidence" value="ECO:0007669"/>
    <property type="project" value="UniProtKB-UniPathway"/>
</dbReference>
<keyword evidence="3" id="KW-0479">Metal-binding</keyword>
<dbReference type="EMBL" id="RCZC01000002">
    <property type="protein sequence ID" value="TPG55065.1"/>
    <property type="molecule type" value="Genomic_DNA"/>
</dbReference>
<dbReference type="InterPro" id="IPR032677">
    <property type="entry name" value="GTP_cyclohydro_II"/>
</dbReference>
<accession>A0A502FZX7</accession>
<protein>
    <submittedName>
        <fullName evidence="5">GTP cyclohydrolase II</fullName>
    </submittedName>
</protein>
<dbReference type="Proteomes" id="UP000319931">
    <property type="component" value="Unassembled WGS sequence"/>
</dbReference>
<keyword evidence="2" id="KW-0686">Riboflavin biosynthesis</keyword>
<gene>
    <name evidence="5" type="ORF">EAH76_10865</name>
</gene>
<feature type="domain" description="GTP cyclohydrolase II" evidence="4">
    <location>
        <begin position="4"/>
        <end position="167"/>
    </location>
</feature>
<evidence type="ECO:0000256" key="2">
    <source>
        <dbReference type="ARBA" id="ARBA00022619"/>
    </source>
</evidence>
<dbReference type="SUPFAM" id="SSF142695">
    <property type="entry name" value="RibA-like"/>
    <property type="match status" value="1"/>
</dbReference>
<dbReference type="InterPro" id="IPR036144">
    <property type="entry name" value="RibA-like_sf"/>
</dbReference>
<comment type="pathway">
    <text evidence="1">Cofactor biosynthesis; riboflavin biosynthesis.</text>
</comment>
<organism evidence="5 6">
    <name type="scientific">Sphingomonas glacialis</name>
    <dbReference type="NCBI Taxonomy" id="658225"/>
    <lineage>
        <taxon>Bacteria</taxon>
        <taxon>Pseudomonadati</taxon>
        <taxon>Pseudomonadota</taxon>
        <taxon>Alphaproteobacteria</taxon>
        <taxon>Sphingomonadales</taxon>
        <taxon>Sphingomonadaceae</taxon>
        <taxon>Sphingomonas</taxon>
    </lineage>
</organism>
<evidence type="ECO:0000259" key="4">
    <source>
        <dbReference type="Pfam" id="PF00925"/>
    </source>
</evidence>
<evidence type="ECO:0000256" key="3">
    <source>
        <dbReference type="ARBA" id="ARBA00022723"/>
    </source>
</evidence>
<dbReference type="GO" id="GO:0016787">
    <property type="term" value="F:hydrolase activity"/>
    <property type="evidence" value="ECO:0007669"/>
    <property type="project" value="UniProtKB-KW"/>
</dbReference>
<evidence type="ECO:0000256" key="1">
    <source>
        <dbReference type="ARBA" id="ARBA00005104"/>
    </source>
</evidence>
<dbReference type="AlphaFoldDB" id="A0A502FZX7"/>
<dbReference type="GO" id="GO:0008686">
    <property type="term" value="F:3,4-dihydroxy-2-butanone-4-phosphate synthase activity"/>
    <property type="evidence" value="ECO:0007669"/>
    <property type="project" value="TreeGrafter"/>
</dbReference>
<reference evidence="5 6" key="1">
    <citation type="journal article" date="2019" name="Environ. Microbiol.">
        <title>Species interactions and distinct microbial communities in high Arctic permafrost affected cryosols are associated with the CH4 and CO2 gas fluxes.</title>
        <authorList>
            <person name="Altshuler I."/>
            <person name="Hamel J."/>
            <person name="Turney S."/>
            <person name="Magnuson E."/>
            <person name="Levesque R."/>
            <person name="Greer C."/>
            <person name="Whyte L.G."/>
        </authorList>
    </citation>
    <scope>NUCLEOTIDE SEQUENCE [LARGE SCALE GENOMIC DNA]</scope>
    <source>
        <strain evidence="5 6">E6.1</strain>
    </source>
</reference>
<dbReference type="GO" id="GO:0005829">
    <property type="term" value="C:cytosol"/>
    <property type="evidence" value="ECO:0007669"/>
    <property type="project" value="TreeGrafter"/>
</dbReference>
<keyword evidence="6" id="KW-1185">Reference proteome</keyword>